<accession>A0A814QVL3</accession>
<feature type="domain" description="PABS" evidence="5">
    <location>
        <begin position="1"/>
        <end position="233"/>
    </location>
</feature>
<dbReference type="PROSITE" id="PS51006">
    <property type="entry name" value="PABS_2"/>
    <property type="match status" value="1"/>
</dbReference>
<dbReference type="InterPro" id="IPR029063">
    <property type="entry name" value="SAM-dependent_MTases_sf"/>
</dbReference>
<dbReference type="Proteomes" id="UP000663860">
    <property type="component" value="Unassembled WGS sequence"/>
</dbReference>
<reference evidence="7" key="1">
    <citation type="submission" date="2021-02" db="EMBL/GenBank/DDBJ databases">
        <authorList>
            <person name="Nowell W R."/>
        </authorList>
    </citation>
    <scope>NUCLEOTIDE SEQUENCE</scope>
</reference>
<gene>
    <name evidence="6" type="ORF">IZO911_LOCUS21367</name>
    <name evidence="7" type="ORF">JYZ213_LOCUS22732</name>
    <name evidence="9" type="ORF">KXQ929_LOCUS29984</name>
    <name evidence="8" type="ORF">OXD698_LOCUS17309</name>
</gene>
<dbReference type="EMBL" id="CAJOAZ010001223">
    <property type="protein sequence ID" value="CAF3784227.1"/>
    <property type="molecule type" value="Genomic_DNA"/>
</dbReference>
<dbReference type="GO" id="GO:0016740">
    <property type="term" value="F:transferase activity"/>
    <property type="evidence" value="ECO:0007669"/>
    <property type="project" value="UniProtKB-UniRule"/>
</dbReference>
<name>A0A814QVL3_9BILA</name>
<dbReference type="AlphaFoldDB" id="A0A814QVL3"/>
<evidence type="ECO:0000313" key="6">
    <source>
        <dbReference type="EMBL" id="CAF1070075.1"/>
    </source>
</evidence>
<evidence type="ECO:0000256" key="1">
    <source>
        <dbReference type="ARBA" id="ARBA00007867"/>
    </source>
</evidence>
<dbReference type="Gene3D" id="3.40.50.150">
    <property type="entry name" value="Vaccinia Virus protein VP39"/>
    <property type="match status" value="1"/>
</dbReference>
<dbReference type="NCBIfam" id="NF037959">
    <property type="entry name" value="MFS_SpdSyn"/>
    <property type="match status" value="1"/>
</dbReference>
<evidence type="ECO:0000256" key="3">
    <source>
        <dbReference type="ARBA" id="ARBA00023115"/>
    </source>
</evidence>
<proteinExistence type="inferred from homology"/>
<evidence type="ECO:0000313" key="9">
    <source>
        <dbReference type="EMBL" id="CAF4026076.1"/>
    </source>
</evidence>
<dbReference type="SUPFAM" id="SSF53335">
    <property type="entry name" value="S-adenosyl-L-methionine-dependent methyltransferases"/>
    <property type="match status" value="1"/>
</dbReference>
<comment type="similarity">
    <text evidence="1">Belongs to the spermidine/spermine synthase family.</text>
</comment>
<evidence type="ECO:0000256" key="4">
    <source>
        <dbReference type="PROSITE-ProRule" id="PRU00354"/>
    </source>
</evidence>
<dbReference type="EMBL" id="CAJNOG010000261">
    <property type="protein sequence ID" value="CAF1125695.1"/>
    <property type="molecule type" value="Genomic_DNA"/>
</dbReference>
<comment type="caution">
    <text evidence="7">The sequence shown here is derived from an EMBL/GenBank/DDBJ whole genome shotgun (WGS) entry which is preliminary data.</text>
</comment>
<dbReference type="EMBL" id="CAJNOE010000229">
    <property type="protein sequence ID" value="CAF1070075.1"/>
    <property type="molecule type" value="Genomic_DNA"/>
</dbReference>
<dbReference type="Pfam" id="PF01564">
    <property type="entry name" value="Spermine_synth"/>
    <property type="match status" value="1"/>
</dbReference>
<evidence type="ECO:0000256" key="2">
    <source>
        <dbReference type="ARBA" id="ARBA00022679"/>
    </source>
</evidence>
<evidence type="ECO:0000313" key="10">
    <source>
        <dbReference type="Proteomes" id="UP000663845"/>
    </source>
</evidence>
<feature type="active site" description="Proton acceptor" evidence="4">
    <location>
        <position position="148"/>
    </location>
</feature>
<evidence type="ECO:0000259" key="5">
    <source>
        <dbReference type="PROSITE" id="PS51006"/>
    </source>
</evidence>
<keyword evidence="2 4" id="KW-0808">Transferase</keyword>
<dbReference type="InterPro" id="IPR030374">
    <property type="entry name" value="PABS"/>
</dbReference>
<keyword evidence="3 4" id="KW-0620">Polyamine biosynthesis</keyword>
<dbReference type="Proteomes" id="UP000663844">
    <property type="component" value="Unassembled WGS sequence"/>
</dbReference>
<protein>
    <recommendedName>
        <fullName evidence="5">PABS domain-containing protein</fullName>
    </recommendedName>
</protein>
<dbReference type="PANTHER" id="PTHR43317:SF1">
    <property type="entry name" value="THERMOSPERMINE SYNTHASE ACAULIS5"/>
    <property type="match status" value="1"/>
</dbReference>
<sequence length="263" mass="30142">MQANNNVGLVDQLRSDAGQYISIVDGPDGVRLFHLGDSQPQSAMYLERPLETVYPYISTFFVGLLWHPNPTRILLIGLGGGTFPRIFRHYFPNTHIDIVEYDRGVLLMAKKHMQFEEDSLMKVFISDGRQFVQDRAHDGTKYDIVYCDAFSEKDGLPVHMRGEAFQQELKAILSDDNGVLVSNIVASFSGATIHERIDIFKSMHELNYYFASHIKRFNVVLVSGNMNIKRTKEQIVHMAQQLQIQHQFQSFDLVETVNCFHEV</sequence>
<dbReference type="EMBL" id="CAJOBB010003191">
    <property type="protein sequence ID" value="CAF4026076.1"/>
    <property type="molecule type" value="Genomic_DNA"/>
</dbReference>
<dbReference type="GO" id="GO:0006596">
    <property type="term" value="P:polyamine biosynthetic process"/>
    <property type="evidence" value="ECO:0007669"/>
    <property type="project" value="UniProtKB-UniRule"/>
</dbReference>
<dbReference type="Proteomes" id="UP000663868">
    <property type="component" value="Unassembled WGS sequence"/>
</dbReference>
<evidence type="ECO:0000313" key="7">
    <source>
        <dbReference type="EMBL" id="CAF1125695.1"/>
    </source>
</evidence>
<dbReference type="PANTHER" id="PTHR43317">
    <property type="entry name" value="THERMOSPERMINE SYNTHASE ACAULIS5"/>
    <property type="match status" value="1"/>
</dbReference>
<dbReference type="Proteomes" id="UP000663845">
    <property type="component" value="Unassembled WGS sequence"/>
</dbReference>
<evidence type="ECO:0000313" key="8">
    <source>
        <dbReference type="EMBL" id="CAF3784227.1"/>
    </source>
</evidence>
<organism evidence="7 10">
    <name type="scientific">Adineta steineri</name>
    <dbReference type="NCBI Taxonomy" id="433720"/>
    <lineage>
        <taxon>Eukaryota</taxon>
        <taxon>Metazoa</taxon>
        <taxon>Spiralia</taxon>
        <taxon>Gnathifera</taxon>
        <taxon>Rotifera</taxon>
        <taxon>Eurotatoria</taxon>
        <taxon>Bdelloidea</taxon>
        <taxon>Adinetida</taxon>
        <taxon>Adinetidae</taxon>
        <taxon>Adineta</taxon>
    </lineage>
</organism>